<dbReference type="PROSITE" id="PS01124">
    <property type="entry name" value="HTH_ARAC_FAMILY_2"/>
    <property type="match status" value="1"/>
</dbReference>
<dbReference type="InterPro" id="IPR052158">
    <property type="entry name" value="INH-QAR"/>
</dbReference>
<dbReference type="RefSeq" id="WP_071072597.1">
    <property type="nucleotide sequence ID" value="NZ_CP017755.1"/>
</dbReference>
<evidence type="ECO:0000259" key="4">
    <source>
        <dbReference type="PROSITE" id="PS01124"/>
    </source>
</evidence>
<dbReference type="SUPFAM" id="SSF52317">
    <property type="entry name" value="Class I glutamine amidotransferase-like"/>
    <property type="match status" value="1"/>
</dbReference>
<dbReference type="SMART" id="SM00342">
    <property type="entry name" value="HTH_ARAC"/>
    <property type="match status" value="1"/>
</dbReference>
<evidence type="ECO:0000313" key="5">
    <source>
        <dbReference type="EMBL" id="AOZ10060.1"/>
    </source>
</evidence>
<accession>A0ABN4TY56</accession>
<dbReference type="InterPro" id="IPR020449">
    <property type="entry name" value="Tscrpt_reg_AraC-type_HTH"/>
</dbReference>
<dbReference type="Pfam" id="PF12833">
    <property type="entry name" value="HTH_18"/>
    <property type="match status" value="1"/>
</dbReference>
<dbReference type="Gene3D" id="3.40.50.880">
    <property type="match status" value="1"/>
</dbReference>
<dbReference type="PANTHER" id="PTHR43130:SF11">
    <property type="entry name" value="TRANSCRIPTIONAL REGULATORY PROTEIN"/>
    <property type="match status" value="1"/>
</dbReference>
<keyword evidence="2" id="KW-0238">DNA-binding</keyword>
<organism evidence="5 6">
    <name type="scientific">Cupriavidus malaysiensis</name>
    <dbReference type="NCBI Taxonomy" id="367825"/>
    <lineage>
        <taxon>Bacteria</taxon>
        <taxon>Pseudomonadati</taxon>
        <taxon>Pseudomonadota</taxon>
        <taxon>Betaproteobacteria</taxon>
        <taxon>Burkholderiales</taxon>
        <taxon>Burkholderiaceae</taxon>
        <taxon>Cupriavidus</taxon>
    </lineage>
</organism>
<dbReference type="InterPro" id="IPR029062">
    <property type="entry name" value="Class_I_gatase-like"/>
</dbReference>
<dbReference type="InterPro" id="IPR018060">
    <property type="entry name" value="HTH_AraC"/>
</dbReference>
<dbReference type="InterPro" id="IPR002818">
    <property type="entry name" value="DJ-1/PfpI"/>
</dbReference>
<dbReference type="PRINTS" id="PR00032">
    <property type="entry name" value="HTHARAC"/>
</dbReference>
<evidence type="ECO:0000313" key="6">
    <source>
        <dbReference type="Proteomes" id="UP000177515"/>
    </source>
</evidence>
<keyword evidence="3" id="KW-0804">Transcription</keyword>
<dbReference type="Pfam" id="PF01965">
    <property type="entry name" value="DJ-1_PfpI"/>
    <property type="match status" value="1"/>
</dbReference>
<name>A0ABN4TY56_9BURK</name>
<evidence type="ECO:0000256" key="2">
    <source>
        <dbReference type="ARBA" id="ARBA00023125"/>
    </source>
</evidence>
<evidence type="ECO:0000256" key="3">
    <source>
        <dbReference type="ARBA" id="ARBA00023163"/>
    </source>
</evidence>
<dbReference type="PROSITE" id="PS00041">
    <property type="entry name" value="HTH_ARAC_FAMILY_1"/>
    <property type="match status" value="1"/>
</dbReference>
<keyword evidence="1" id="KW-0805">Transcription regulation</keyword>
<dbReference type="EMBL" id="CP017755">
    <property type="protein sequence ID" value="AOZ10060.1"/>
    <property type="molecule type" value="Genomic_DNA"/>
</dbReference>
<dbReference type="Gene3D" id="1.10.10.60">
    <property type="entry name" value="Homeodomain-like"/>
    <property type="match status" value="1"/>
</dbReference>
<proteinExistence type="predicted"/>
<dbReference type="Proteomes" id="UP000177515">
    <property type="component" value="Chromosome 2"/>
</dbReference>
<evidence type="ECO:0000256" key="1">
    <source>
        <dbReference type="ARBA" id="ARBA00023015"/>
    </source>
</evidence>
<protein>
    <submittedName>
        <fullName evidence="5">Transcriptional regulator</fullName>
    </submittedName>
</protein>
<keyword evidence="6" id="KW-1185">Reference proteome</keyword>
<dbReference type="SUPFAM" id="SSF46689">
    <property type="entry name" value="Homeodomain-like"/>
    <property type="match status" value="2"/>
</dbReference>
<sequence>MPLIRIWALDHALGSGIAAPIDILLAANRLAGAAAGGKSGAVFRWRVESLDGAPVRSAAGQMIAVDGRIDGGSAADAVWVAGPFVSDVDKLLGRPARLAPLLAALRRQHERGTLLAAYCTGTFLLAEAGLLDGRRATTHWSRAASFGARYPAVELRAAEVLTEQDGILCSGAVTSYQSLALQLVGRLAGEKLAAATAKVMLIDRHRDSQDTFIDLDRIDRLEHDDPLVAQAQRWMQKHLREPFNLARLCERLAVSERTLNRRFKQAVGAPPLKYLQTLRMEVAKRLLAEQRIAIEAVCERVGYSDLSGFRQLFKRIAGVSPSEYRRRFARQPAQ</sequence>
<reference evidence="5 6" key="1">
    <citation type="submission" date="2016-10" db="EMBL/GenBank/DDBJ databases">
        <title>Complete genome sequences of three Cupriavidus strains isolated from various Malaysian environments.</title>
        <authorList>
            <person name="Abdullah A.A.-A."/>
            <person name="Shafie N.A.H."/>
            <person name="Lau N.S."/>
        </authorList>
    </citation>
    <scope>NUCLEOTIDE SEQUENCE [LARGE SCALE GENOMIC DNA]</scope>
    <source>
        <strain evidence="5 6">USMAA1020</strain>
    </source>
</reference>
<dbReference type="InterPro" id="IPR009057">
    <property type="entry name" value="Homeodomain-like_sf"/>
</dbReference>
<feature type="domain" description="HTH araC/xylS-type" evidence="4">
    <location>
        <begin position="229"/>
        <end position="327"/>
    </location>
</feature>
<dbReference type="InterPro" id="IPR018062">
    <property type="entry name" value="HTH_AraC-typ_CS"/>
</dbReference>
<gene>
    <name evidence="5" type="ORF">BKK80_30870</name>
</gene>
<dbReference type="PANTHER" id="PTHR43130">
    <property type="entry name" value="ARAC-FAMILY TRANSCRIPTIONAL REGULATOR"/>
    <property type="match status" value="1"/>
</dbReference>